<comment type="caution">
    <text evidence="2">The sequence shown here is derived from an EMBL/GenBank/DDBJ whole genome shotgun (WGS) entry which is preliminary data.</text>
</comment>
<feature type="transmembrane region" description="Helical" evidence="1">
    <location>
        <begin position="95"/>
        <end position="114"/>
    </location>
</feature>
<keyword evidence="1" id="KW-0812">Transmembrane</keyword>
<keyword evidence="1" id="KW-0472">Membrane</keyword>
<organism evidence="2 3">
    <name type="scientific">Dokdonia ponticola</name>
    <dbReference type="NCBI Taxonomy" id="2041041"/>
    <lineage>
        <taxon>Bacteria</taxon>
        <taxon>Pseudomonadati</taxon>
        <taxon>Bacteroidota</taxon>
        <taxon>Flavobacteriia</taxon>
        <taxon>Flavobacteriales</taxon>
        <taxon>Flavobacteriaceae</taxon>
        <taxon>Dokdonia</taxon>
    </lineage>
</organism>
<evidence type="ECO:0000256" key="1">
    <source>
        <dbReference type="SAM" id="Phobius"/>
    </source>
</evidence>
<evidence type="ECO:0000313" key="2">
    <source>
        <dbReference type="EMBL" id="MFC4633257.1"/>
    </source>
</evidence>
<feature type="transmembrane region" description="Helical" evidence="1">
    <location>
        <begin position="66"/>
        <end position="89"/>
    </location>
</feature>
<protein>
    <submittedName>
        <fullName evidence="2">Uncharacterized protein</fullName>
    </submittedName>
</protein>
<keyword evidence="1" id="KW-1133">Transmembrane helix</keyword>
<dbReference type="Proteomes" id="UP001596043">
    <property type="component" value="Unassembled WGS sequence"/>
</dbReference>
<gene>
    <name evidence="2" type="ORF">ACFO3O_05025</name>
</gene>
<accession>A0ABV9HSU1</accession>
<keyword evidence="3" id="KW-1185">Reference proteome</keyword>
<dbReference type="RefSeq" id="WP_379977453.1">
    <property type="nucleotide sequence ID" value="NZ_JBHSFV010000002.1"/>
</dbReference>
<sequence length="246" mass="28292">MGLKSFIEKITKGVRPEPFDTSIFNDPLADITPWTPQARGGASFKTRTLKKVSSSELHYKGSTGGLLFALVFTIMPLVFVIGFFGSGFFEESGDFKFAFIFFLIFPVVGFYLLYRHFQPIVLDKRSGYFYKGFKKPVNSLQRSNKKNQIKLKTIAALQIISEYVRTDKSSYTSYELNFVFEDGSRYNVIDHAKYEAVREDAAVISEFLGVPYWDAVHRETYIPKNKKSLVDTDAPYDSTKRRYRDM</sequence>
<proteinExistence type="predicted"/>
<reference evidence="3" key="1">
    <citation type="journal article" date="2019" name="Int. J. Syst. Evol. Microbiol.">
        <title>The Global Catalogue of Microorganisms (GCM) 10K type strain sequencing project: providing services to taxonomists for standard genome sequencing and annotation.</title>
        <authorList>
            <consortium name="The Broad Institute Genomics Platform"/>
            <consortium name="The Broad Institute Genome Sequencing Center for Infectious Disease"/>
            <person name="Wu L."/>
            <person name="Ma J."/>
        </authorList>
    </citation>
    <scope>NUCLEOTIDE SEQUENCE [LARGE SCALE GENOMIC DNA]</scope>
    <source>
        <strain evidence="3">YJ-61-S</strain>
    </source>
</reference>
<dbReference type="EMBL" id="JBHSFV010000002">
    <property type="protein sequence ID" value="MFC4633257.1"/>
    <property type="molecule type" value="Genomic_DNA"/>
</dbReference>
<name>A0ABV9HSU1_9FLAO</name>
<evidence type="ECO:0000313" key="3">
    <source>
        <dbReference type="Proteomes" id="UP001596043"/>
    </source>
</evidence>